<organism evidence="2 3">
    <name type="scientific">Streptomyces albireticuli</name>
    <dbReference type="NCBI Taxonomy" id="1940"/>
    <lineage>
        <taxon>Bacteria</taxon>
        <taxon>Bacillati</taxon>
        <taxon>Actinomycetota</taxon>
        <taxon>Actinomycetes</taxon>
        <taxon>Kitasatosporales</taxon>
        <taxon>Streptomycetaceae</taxon>
        <taxon>Streptomyces</taxon>
    </lineage>
</organism>
<proteinExistence type="predicted"/>
<evidence type="ECO:0000313" key="2">
    <source>
        <dbReference type="EMBL" id="ARZ68909.1"/>
    </source>
</evidence>
<protein>
    <recommendedName>
        <fullName evidence="1">Alpha/beta hydrolase fold-3 domain-containing protein</fullName>
    </recommendedName>
</protein>
<dbReference type="AlphaFoldDB" id="A0A1Z2L3N6"/>
<dbReference type="Gene3D" id="3.40.50.1820">
    <property type="entry name" value="alpha/beta hydrolase"/>
    <property type="match status" value="1"/>
</dbReference>
<dbReference type="EMBL" id="CP021744">
    <property type="protein sequence ID" value="ARZ68909.1"/>
    <property type="molecule type" value="Genomic_DNA"/>
</dbReference>
<accession>A0A1Z2L3N6</accession>
<sequence>MMAPVARAAAARGLVVFVPDWRSDAPDRGRAHLLDSLAHAHDHAAEHGGDAGRLVVAGWSAGAGAAAGLATHPGPSGHPRPSAVVGIAGRYDLPARTTGRVPLDDLAEWEDAAARVPVRLVHGTRDDTLDSVSSRRFAAALGRHGWPVGLEEVPTDHAGVVMTRFDPAAGRCVPDTAPHAVEGGRTTVRALLEASRGLVRPGILPLV</sequence>
<evidence type="ECO:0000259" key="1">
    <source>
        <dbReference type="Pfam" id="PF07859"/>
    </source>
</evidence>
<dbReference type="SUPFAM" id="SSF53474">
    <property type="entry name" value="alpha/beta-Hydrolases"/>
    <property type="match status" value="1"/>
</dbReference>
<feature type="domain" description="Alpha/beta hydrolase fold-3" evidence="1">
    <location>
        <begin position="6"/>
        <end position="97"/>
    </location>
</feature>
<dbReference type="Proteomes" id="UP000195755">
    <property type="component" value="Chromosome"/>
</dbReference>
<dbReference type="KEGG" id="salj:SMD11_3269"/>
<gene>
    <name evidence="2" type="ORF">SMD11_3269</name>
</gene>
<reference evidence="2 3" key="1">
    <citation type="submission" date="2017-06" db="EMBL/GenBank/DDBJ databases">
        <title>Streptomyces albireticuli Genome sequencing and assembly.</title>
        <authorList>
            <person name="Wang Y."/>
            <person name="Du B."/>
            <person name="Ding Y."/>
            <person name="Liu H."/>
            <person name="Hou Q."/>
            <person name="Liu K."/>
            <person name="Yao L."/>
            <person name="Wang C."/>
        </authorList>
    </citation>
    <scope>NUCLEOTIDE SEQUENCE [LARGE SCALE GENOMIC DNA]</scope>
    <source>
        <strain evidence="2 3">MDJK11</strain>
    </source>
</reference>
<dbReference type="InterPro" id="IPR013094">
    <property type="entry name" value="AB_hydrolase_3"/>
</dbReference>
<dbReference type="Pfam" id="PF07859">
    <property type="entry name" value="Abhydrolase_3"/>
    <property type="match status" value="1"/>
</dbReference>
<name>A0A1Z2L3N6_9ACTN</name>
<dbReference type="InterPro" id="IPR029058">
    <property type="entry name" value="AB_hydrolase_fold"/>
</dbReference>
<dbReference type="GO" id="GO:0016787">
    <property type="term" value="F:hydrolase activity"/>
    <property type="evidence" value="ECO:0007669"/>
    <property type="project" value="InterPro"/>
</dbReference>
<evidence type="ECO:0000313" key="3">
    <source>
        <dbReference type="Proteomes" id="UP000195755"/>
    </source>
</evidence>